<protein>
    <submittedName>
        <fullName evidence="2">Uncharacterized protein</fullName>
    </submittedName>
</protein>
<feature type="signal peptide" evidence="1">
    <location>
        <begin position="1"/>
        <end position="19"/>
    </location>
</feature>
<gene>
    <name evidence="2" type="primary">AVEN_106463_1</name>
    <name evidence="2" type="ORF">TNCT_444591</name>
</gene>
<organism evidence="2 3">
    <name type="scientific">Trichonephila clavata</name>
    <name type="common">Joro spider</name>
    <name type="synonym">Nephila clavata</name>
    <dbReference type="NCBI Taxonomy" id="2740835"/>
    <lineage>
        <taxon>Eukaryota</taxon>
        <taxon>Metazoa</taxon>
        <taxon>Ecdysozoa</taxon>
        <taxon>Arthropoda</taxon>
        <taxon>Chelicerata</taxon>
        <taxon>Arachnida</taxon>
        <taxon>Araneae</taxon>
        <taxon>Araneomorphae</taxon>
        <taxon>Entelegynae</taxon>
        <taxon>Araneoidea</taxon>
        <taxon>Nephilidae</taxon>
        <taxon>Trichonephila</taxon>
    </lineage>
</organism>
<dbReference type="Proteomes" id="UP000887116">
    <property type="component" value="Unassembled WGS sequence"/>
</dbReference>
<sequence>MFLLSSVIVLSLSPNRVLLSLSGMSCNVLPQSEFHQLSPLRSCGPLWKCSSVNFEKQKFVKCQEVQIHIVNYEKKFVKRQEEERRSVNHKREKPVEKKREGQVVNRRVNLKDLVPKFDAKNADLICFLKFSRGKPKKEKVSDDRWVSQLISLLPVESTELVAKEPPERRDDYSHIKKLLLNRFQLTPVALRDRFESHQRKPGTLWSDLVFDLRSYLENWLAGMGIVDLCEWVERIISDQTIKKESPH</sequence>
<dbReference type="PANTHER" id="PTHR46888:SF1">
    <property type="entry name" value="RIBONUCLEASE H"/>
    <property type="match status" value="1"/>
</dbReference>
<evidence type="ECO:0000313" key="2">
    <source>
        <dbReference type="EMBL" id="GFR02173.1"/>
    </source>
</evidence>
<dbReference type="AlphaFoldDB" id="A0A8X6GE76"/>
<dbReference type="OrthoDB" id="6436342at2759"/>
<feature type="chain" id="PRO_5036448059" evidence="1">
    <location>
        <begin position="20"/>
        <end position="247"/>
    </location>
</feature>
<dbReference type="EMBL" id="BMAO01035227">
    <property type="protein sequence ID" value="GFR02173.1"/>
    <property type="molecule type" value="Genomic_DNA"/>
</dbReference>
<proteinExistence type="predicted"/>
<comment type="caution">
    <text evidence="2">The sequence shown here is derived from an EMBL/GenBank/DDBJ whole genome shotgun (WGS) entry which is preliminary data.</text>
</comment>
<reference evidence="2" key="1">
    <citation type="submission" date="2020-07" db="EMBL/GenBank/DDBJ databases">
        <title>Multicomponent nature underlies the extraordinary mechanical properties of spider dragline silk.</title>
        <authorList>
            <person name="Kono N."/>
            <person name="Nakamura H."/>
            <person name="Mori M."/>
            <person name="Yoshida Y."/>
            <person name="Ohtoshi R."/>
            <person name="Malay A.D."/>
            <person name="Moran D.A.P."/>
            <person name="Tomita M."/>
            <person name="Numata K."/>
            <person name="Arakawa K."/>
        </authorList>
    </citation>
    <scope>NUCLEOTIDE SEQUENCE</scope>
</reference>
<accession>A0A8X6GE76</accession>
<evidence type="ECO:0000256" key="1">
    <source>
        <dbReference type="SAM" id="SignalP"/>
    </source>
</evidence>
<keyword evidence="1" id="KW-0732">Signal</keyword>
<evidence type="ECO:0000313" key="3">
    <source>
        <dbReference type="Proteomes" id="UP000887116"/>
    </source>
</evidence>
<keyword evidence="3" id="KW-1185">Reference proteome</keyword>
<dbReference type="PANTHER" id="PTHR46888">
    <property type="entry name" value="ZINC KNUCKLE DOMAINCONTAINING PROTEIN-RELATED"/>
    <property type="match status" value="1"/>
</dbReference>
<name>A0A8X6GE76_TRICU</name>